<evidence type="ECO:0000256" key="14">
    <source>
        <dbReference type="ARBA" id="ARBA00035708"/>
    </source>
</evidence>
<evidence type="ECO:0000256" key="7">
    <source>
        <dbReference type="ARBA" id="ARBA00022989"/>
    </source>
</evidence>
<evidence type="ECO:0000256" key="1">
    <source>
        <dbReference type="ARBA" id="ARBA00004156"/>
    </source>
</evidence>
<evidence type="ECO:0000256" key="4">
    <source>
        <dbReference type="ARBA" id="ARBA00022692"/>
    </source>
</evidence>
<dbReference type="PANTHER" id="PTHR14971:SF2">
    <property type="entry name" value="VESICULAR, OVEREXPRESSED IN CANCER, PROSURVIVAL PROTEIN 1"/>
    <property type="match status" value="1"/>
</dbReference>
<sequence>MAIRLSHIAILVGIVCVNLTAAYYCDSGRCSEDEYCCGENKCCASFAVWQYWYFWCGLVFFIIMLTGCAGCCRYRYYQQIVVIQPGSGGTHPYTRLEHSNASVYSPTNVPDKYTNKSSHFGQEYTPPPPYSPNKPK</sequence>
<evidence type="ECO:0000256" key="18">
    <source>
        <dbReference type="SAM" id="Phobius"/>
    </source>
</evidence>
<keyword evidence="12" id="KW-0968">Cytoplasmic vesicle</keyword>
<evidence type="ECO:0000256" key="19">
    <source>
        <dbReference type="SAM" id="SignalP"/>
    </source>
</evidence>
<feature type="compositionally biased region" description="Pro residues" evidence="17">
    <location>
        <begin position="125"/>
        <end position="136"/>
    </location>
</feature>
<evidence type="ECO:0000256" key="16">
    <source>
        <dbReference type="ARBA" id="ARBA00046288"/>
    </source>
</evidence>
<keyword evidence="9 18" id="KW-0472">Membrane</keyword>
<keyword evidence="4 18" id="KW-0812">Transmembrane</keyword>
<dbReference type="GO" id="GO:0005765">
    <property type="term" value="C:lysosomal membrane"/>
    <property type="evidence" value="ECO:0007669"/>
    <property type="project" value="UniProtKB-SubCell"/>
</dbReference>
<gene>
    <name evidence="20" type="ORF">OFUS_LOCUS14801</name>
</gene>
<dbReference type="PANTHER" id="PTHR14971">
    <property type="entry name" value="VESICULAR, OVEREXPRESSED IN CANCER, PROSURVIVAL PROTEIN 1"/>
    <property type="match status" value="1"/>
</dbReference>
<dbReference type="AlphaFoldDB" id="A0A8S4P7Z6"/>
<evidence type="ECO:0000256" key="5">
    <source>
        <dbReference type="ARBA" id="ARBA00022729"/>
    </source>
</evidence>
<dbReference type="EMBL" id="CAIIXF020000007">
    <property type="protein sequence ID" value="CAH1789449.1"/>
    <property type="molecule type" value="Genomic_DNA"/>
</dbReference>
<evidence type="ECO:0000256" key="6">
    <source>
        <dbReference type="ARBA" id="ARBA00022753"/>
    </source>
</evidence>
<evidence type="ECO:0000256" key="9">
    <source>
        <dbReference type="ARBA" id="ARBA00023136"/>
    </source>
</evidence>
<proteinExistence type="inferred from homology"/>
<evidence type="ECO:0000256" key="3">
    <source>
        <dbReference type="ARBA" id="ARBA00006655"/>
    </source>
</evidence>
<organism evidence="20 21">
    <name type="scientific">Owenia fusiformis</name>
    <name type="common">Polychaete worm</name>
    <dbReference type="NCBI Taxonomy" id="6347"/>
    <lineage>
        <taxon>Eukaryota</taxon>
        <taxon>Metazoa</taxon>
        <taxon>Spiralia</taxon>
        <taxon>Lophotrochozoa</taxon>
        <taxon>Annelida</taxon>
        <taxon>Polychaeta</taxon>
        <taxon>Sedentaria</taxon>
        <taxon>Canalipalpata</taxon>
        <taxon>Sabellida</taxon>
        <taxon>Oweniida</taxon>
        <taxon>Oweniidae</taxon>
        <taxon>Owenia</taxon>
    </lineage>
</organism>
<dbReference type="GO" id="GO:0031902">
    <property type="term" value="C:late endosome membrane"/>
    <property type="evidence" value="ECO:0007669"/>
    <property type="project" value="UniProtKB-SubCell"/>
</dbReference>
<evidence type="ECO:0000256" key="2">
    <source>
        <dbReference type="ARBA" id="ARBA00004656"/>
    </source>
</evidence>
<feature type="region of interest" description="Disordered" evidence="17">
    <location>
        <begin position="102"/>
        <end position="136"/>
    </location>
</feature>
<dbReference type="OrthoDB" id="10070083at2759"/>
<comment type="subcellular location">
    <subcellularLocation>
        <location evidence="1">Cytoplasmic vesicle membrane</location>
    </subcellularLocation>
    <subcellularLocation>
        <location evidence="16">Endomembrane system</location>
        <topology evidence="16">Single-pass type I membrane protein</topology>
    </subcellularLocation>
    <subcellularLocation>
        <location evidence="13">Late endosome membrane</location>
        <topology evidence="13">Single-pass membrane protein</topology>
    </subcellularLocation>
    <subcellularLocation>
        <location evidence="2">Lysosome membrane</location>
    </subcellularLocation>
</comment>
<name>A0A8S4P7Z6_OWEFU</name>
<dbReference type="Proteomes" id="UP000749559">
    <property type="component" value="Unassembled WGS sequence"/>
</dbReference>
<keyword evidence="8" id="KW-0805">Transcription regulation</keyword>
<evidence type="ECO:0000256" key="11">
    <source>
        <dbReference type="ARBA" id="ARBA00023228"/>
    </source>
</evidence>
<feature type="chain" id="PRO_5035783808" description="WW domain binding protein VOPP1" evidence="19">
    <location>
        <begin position="23"/>
        <end position="136"/>
    </location>
</feature>
<keyword evidence="10" id="KW-0804">Transcription</keyword>
<evidence type="ECO:0000256" key="17">
    <source>
        <dbReference type="SAM" id="MobiDB-lite"/>
    </source>
</evidence>
<keyword evidence="5 19" id="KW-0732">Signal</keyword>
<evidence type="ECO:0000313" key="20">
    <source>
        <dbReference type="EMBL" id="CAH1789449.1"/>
    </source>
</evidence>
<comment type="similarity">
    <text evidence="3">Belongs to the VOPP1/ECOP family.</text>
</comment>
<keyword evidence="7 18" id="KW-1133">Transmembrane helix</keyword>
<evidence type="ECO:0000256" key="10">
    <source>
        <dbReference type="ARBA" id="ARBA00023163"/>
    </source>
</evidence>
<protein>
    <recommendedName>
        <fullName evidence="14">WW domain binding protein VOPP1</fullName>
    </recommendedName>
    <alternativeName>
        <fullName evidence="15">Vesicular, overexpressed in cancer, prosurvival protein 1</fullName>
    </alternativeName>
</protein>
<evidence type="ECO:0000256" key="12">
    <source>
        <dbReference type="ARBA" id="ARBA00023329"/>
    </source>
</evidence>
<evidence type="ECO:0000256" key="15">
    <source>
        <dbReference type="ARBA" id="ARBA00035715"/>
    </source>
</evidence>
<comment type="caution">
    <text evidence="20">The sequence shown here is derived from an EMBL/GenBank/DDBJ whole genome shotgun (WGS) entry which is preliminary data.</text>
</comment>
<keyword evidence="21" id="KW-1185">Reference proteome</keyword>
<evidence type="ECO:0000313" key="21">
    <source>
        <dbReference type="Proteomes" id="UP000749559"/>
    </source>
</evidence>
<keyword evidence="11" id="KW-0458">Lysosome</keyword>
<reference evidence="20" key="1">
    <citation type="submission" date="2022-03" db="EMBL/GenBank/DDBJ databases">
        <authorList>
            <person name="Martin C."/>
        </authorList>
    </citation>
    <scope>NUCLEOTIDE SEQUENCE</scope>
</reference>
<evidence type="ECO:0000256" key="8">
    <source>
        <dbReference type="ARBA" id="ARBA00023015"/>
    </source>
</evidence>
<feature type="transmembrane region" description="Helical" evidence="18">
    <location>
        <begin position="52"/>
        <end position="72"/>
    </location>
</feature>
<feature type="signal peptide" evidence="19">
    <location>
        <begin position="1"/>
        <end position="22"/>
    </location>
</feature>
<evidence type="ECO:0000256" key="13">
    <source>
        <dbReference type="ARBA" id="ARBA00035628"/>
    </source>
</evidence>
<keyword evidence="6" id="KW-0967">Endosome</keyword>
<dbReference type="InterPro" id="IPR026229">
    <property type="entry name" value="VOPP1"/>
</dbReference>
<accession>A0A8S4P7Z6</accession>